<evidence type="ECO:0000256" key="1">
    <source>
        <dbReference type="SAM" id="MobiDB-lite"/>
    </source>
</evidence>
<dbReference type="Proteomes" id="UP000054858">
    <property type="component" value="Unassembled WGS sequence"/>
</dbReference>
<dbReference type="PATRIC" id="fig|29423.5.peg.909"/>
<gene>
    <name evidence="2" type="ORF">Loak_0870</name>
</gene>
<feature type="region of interest" description="Disordered" evidence="1">
    <location>
        <begin position="445"/>
        <end position="464"/>
    </location>
</feature>
<dbReference type="RefSeq" id="WP_035893876.1">
    <property type="nucleotide sequence ID" value="NZ_LCUA01000036.1"/>
</dbReference>
<evidence type="ECO:0000313" key="2">
    <source>
        <dbReference type="EMBL" id="KTD39763.1"/>
    </source>
</evidence>
<evidence type="ECO:0000313" key="3">
    <source>
        <dbReference type="Proteomes" id="UP000054858"/>
    </source>
</evidence>
<comment type="caution">
    <text evidence="2">The sequence shown here is derived from an EMBL/GenBank/DDBJ whole genome shotgun (WGS) entry which is preliminary data.</text>
</comment>
<protein>
    <submittedName>
        <fullName evidence="2">Uncharacterized protein</fullName>
    </submittedName>
</protein>
<dbReference type="AlphaFoldDB" id="A0A0W0X595"/>
<dbReference type="EMBL" id="LNYP01000013">
    <property type="protein sequence ID" value="KTD39763.1"/>
    <property type="molecule type" value="Genomic_DNA"/>
</dbReference>
<reference evidence="2 3" key="1">
    <citation type="submission" date="2015-11" db="EMBL/GenBank/DDBJ databases">
        <title>Genomic analysis of 38 Legionella species identifies large and diverse effector repertoires.</title>
        <authorList>
            <person name="Burstein D."/>
            <person name="Amaro F."/>
            <person name="Zusman T."/>
            <person name="Lifshitz Z."/>
            <person name="Cohen O."/>
            <person name="Gilbert J.A."/>
            <person name="Pupko T."/>
            <person name="Shuman H.A."/>
            <person name="Segal G."/>
        </authorList>
    </citation>
    <scope>NUCLEOTIDE SEQUENCE [LARGE SCALE GENOMIC DNA]</scope>
    <source>
        <strain evidence="2 3">Oak Ridge-10</strain>
    </source>
</reference>
<name>A0A0W0X595_9GAMM</name>
<proteinExistence type="predicted"/>
<accession>A0A0W0X595</accession>
<organism evidence="2 3">
    <name type="scientific">Legionella oakridgensis</name>
    <dbReference type="NCBI Taxonomy" id="29423"/>
    <lineage>
        <taxon>Bacteria</taxon>
        <taxon>Pseudomonadati</taxon>
        <taxon>Pseudomonadota</taxon>
        <taxon>Gammaproteobacteria</taxon>
        <taxon>Legionellales</taxon>
        <taxon>Legionellaceae</taxon>
        <taxon>Legionella</taxon>
    </lineage>
</organism>
<sequence length="485" mass="54682">MSRSELVKLLQNMDWISLGSGSFNHAIKSKTSFTVAGHTSHWVLKYPHATEDELDVMSQPARAARKLQAINPQYPVFTIEGYRLKLTFNAIPADSDIHPGILYVYMANQSLMAASIHSDGALQRVTLDSIDNDHAIRRQFKTLKNKSKTESSHRLHLLPWQENKIFQALDCSRQALLFPYFGNQTAPDAAIEDSLIDIYRRTRNIVIDAASPGNFLMHQGRALLVDTDEALQRGSPATVAFLSDPENQAAIISYWSKLERPPYNKSNIVAILKTLLYMEQYLASSDLIDEYITPAVIKKLHIFRERRIPLDVPTMEMLLYIMDIHVTYHLPEDNITPELVIRLRKSCLDLDRKDMSWKQVILEELAPKAQHLESTSVTSFDDYIAQLSTEPGEMTNFLSEISPFFNNVTTVPAATVESVQTTSGADFYTLSPSPVQPSQLSQFSMFSSSSPFQPPAKKARKLSATMDADLDSDLSFEKRLETSMS</sequence>